<keyword evidence="3 6" id="KW-0812">Transmembrane</keyword>
<dbReference type="PANTHER" id="PTHR12770">
    <property type="entry name" value="RUS1 FAMILY PROTEIN C16ORF58"/>
    <property type="match status" value="1"/>
</dbReference>
<dbReference type="Proteomes" id="UP000250043">
    <property type="component" value="Unassembled WGS sequence"/>
</dbReference>
<evidence type="ECO:0000256" key="6">
    <source>
        <dbReference type="SAM" id="Phobius"/>
    </source>
</evidence>
<feature type="domain" description="Protein root UVB sensitive/RUS" evidence="7">
    <location>
        <begin position="111"/>
        <end position="345"/>
    </location>
</feature>
<evidence type="ECO:0000256" key="4">
    <source>
        <dbReference type="ARBA" id="ARBA00022989"/>
    </source>
</evidence>
<evidence type="ECO:0000256" key="1">
    <source>
        <dbReference type="ARBA" id="ARBA00004370"/>
    </source>
</evidence>
<feature type="transmembrane region" description="Helical" evidence="6">
    <location>
        <begin position="231"/>
        <end position="251"/>
    </location>
</feature>
<reference evidence="9 10" key="1">
    <citation type="submission" date="2016-07" db="EMBL/GenBank/DDBJ databases">
        <title>Draft genome of the white-rot fungus Obba rivulosa 3A-2.</title>
        <authorList>
            <consortium name="DOE Joint Genome Institute"/>
            <person name="Miettinen O."/>
            <person name="Riley R."/>
            <person name="Acob R."/>
            <person name="Barry K."/>
            <person name="Cullen D."/>
            <person name="De Vries R."/>
            <person name="Hainaut M."/>
            <person name="Hatakka A."/>
            <person name="Henrissat B."/>
            <person name="Hilden K."/>
            <person name="Kuo R."/>
            <person name="Labutti K."/>
            <person name="Lipzen A."/>
            <person name="Makela M.R."/>
            <person name="Sandor L."/>
            <person name="Spatafora J.W."/>
            <person name="Grigoriev I.V."/>
            <person name="Hibbett D.S."/>
        </authorList>
    </citation>
    <scope>NUCLEOTIDE SEQUENCE [LARGE SCALE GENOMIC DNA]</scope>
    <source>
        <strain evidence="9 10">3A-2</strain>
    </source>
</reference>
<dbReference type="AlphaFoldDB" id="A0A8E2DP49"/>
<evidence type="ECO:0000259" key="8">
    <source>
        <dbReference type="Pfam" id="PF24160"/>
    </source>
</evidence>
<gene>
    <name evidence="9" type="ORF">OBBRIDRAFT_790650</name>
</gene>
<dbReference type="PANTHER" id="PTHR12770:SF31">
    <property type="entry name" value="RUS FAMILY MEMBER 1"/>
    <property type="match status" value="1"/>
</dbReference>
<evidence type="ECO:0000256" key="3">
    <source>
        <dbReference type="ARBA" id="ARBA00022692"/>
    </source>
</evidence>
<evidence type="ECO:0000259" key="7">
    <source>
        <dbReference type="Pfam" id="PF04884"/>
    </source>
</evidence>
<dbReference type="Pfam" id="PF24160">
    <property type="entry name" value="UVB_sens_C"/>
    <property type="match status" value="1"/>
</dbReference>
<proteinExistence type="inferred from homology"/>
<sequence>MHYFIGRAHRPLTSTSTLRLRLRPLSQRFGAACRHHSSHSRSHHVAVDAQGVTEPAPKARPFAIERIGGRECHVSWSEGSGVEKEWRELSVPAEADERAISSSGTFLGRLSAWLRQMFLPTNYPQSVHRSYMPFHVFQFVEGTLGTLVSVLCNQALLTSVGVSAEGSIFGAVAVQWIIKDGAGEVAKLFFIRKYSPYFDSHPKTFTLSGEALVALGSGLQMATLLMNPTPLNFLVCAAGGNAFKLIGYAIWFTTHIKFVRYFSQQSNTGDVAAKDESQASVAQLAGYAAGIGLLTVSHDPAYLYTIFALAVPLHLAMTALMMRCATFELLTLPRLSVLAEAYARKGEVMPLSRLEATRVTGVFGEFFGKTQDRSVTFAPRVADVIRDEEGDRSRWALCSEVFRDDKYLLYLPASPHACSASVFLHPDASSDDMLRAALHSARLRSMLADESASLRESLKDSHTWTQEHFLTFKGALEDKGWRTDEVTFADHGHRLLWGTEADRAL</sequence>
<evidence type="ECO:0000256" key="2">
    <source>
        <dbReference type="ARBA" id="ARBA00007558"/>
    </source>
</evidence>
<comment type="similarity">
    <text evidence="2">Belongs to the RUS1 family.</text>
</comment>
<keyword evidence="5 6" id="KW-0472">Membrane</keyword>
<feature type="transmembrane region" description="Helical" evidence="6">
    <location>
        <begin position="301"/>
        <end position="322"/>
    </location>
</feature>
<name>A0A8E2DP49_9APHY</name>
<feature type="domain" description="Root UVB sensitive protein C-terminal" evidence="8">
    <location>
        <begin position="405"/>
        <end position="487"/>
    </location>
</feature>
<dbReference type="InterPro" id="IPR006968">
    <property type="entry name" value="RUS_fam"/>
</dbReference>
<dbReference type="InterPro" id="IPR054549">
    <property type="entry name" value="UVB_sens_RUS_dom"/>
</dbReference>
<dbReference type="GO" id="GO:0016020">
    <property type="term" value="C:membrane"/>
    <property type="evidence" value="ECO:0007669"/>
    <property type="project" value="UniProtKB-SubCell"/>
</dbReference>
<accession>A0A8E2DP49</accession>
<dbReference type="EMBL" id="KV722360">
    <property type="protein sequence ID" value="OCH93058.1"/>
    <property type="molecule type" value="Genomic_DNA"/>
</dbReference>
<dbReference type="OrthoDB" id="19606at2759"/>
<keyword evidence="4 6" id="KW-1133">Transmembrane helix</keyword>
<dbReference type="Pfam" id="PF04884">
    <property type="entry name" value="UVB_sens_prot"/>
    <property type="match status" value="1"/>
</dbReference>
<evidence type="ECO:0000256" key="5">
    <source>
        <dbReference type="ARBA" id="ARBA00023136"/>
    </source>
</evidence>
<evidence type="ECO:0000313" key="9">
    <source>
        <dbReference type="EMBL" id="OCH93058.1"/>
    </source>
</evidence>
<keyword evidence="10" id="KW-1185">Reference proteome</keyword>
<dbReference type="InterPro" id="IPR055412">
    <property type="entry name" value="UVB_sens_C"/>
</dbReference>
<protein>
    <submittedName>
        <fullName evidence="9">DUF647-domain-containing protein</fullName>
    </submittedName>
</protein>
<evidence type="ECO:0000313" key="10">
    <source>
        <dbReference type="Proteomes" id="UP000250043"/>
    </source>
</evidence>
<comment type="subcellular location">
    <subcellularLocation>
        <location evidence="1">Membrane</location>
    </subcellularLocation>
</comment>
<organism evidence="9 10">
    <name type="scientific">Obba rivulosa</name>
    <dbReference type="NCBI Taxonomy" id="1052685"/>
    <lineage>
        <taxon>Eukaryota</taxon>
        <taxon>Fungi</taxon>
        <taxon>Dikarya</taxon>
        <taxon>Basidiomycota</taxon>
        <taxon>Agaricomycotina</taxon>
        <taxon>Agaricomycetes</taxon>
        <taxon>Polyporales</taxon>
        <taxon>Gelatoporiaceae</taxon>
        <taxon>Obba</taxon>
    </lineage>
</organism>